<keyword evidence="2" id="KW-1185">Reference proteome</keyword>
<dbReference type="Proteomes" id="UP000027138">
    <property type="component" value="Unassembled WGS sequence"/>
</dbReference>
<dbReference type="EMBL" id="KK914423">
    <property type="protein sequence ID" value="KDP36670.1"/>
    <property type="molecule type" value="Genomic_DNA"/>
</dbReference>
<accession>A0A067KWN0</accession>
<organism evidence="1 2">
    <name type="scientific">Jatropha curcas</name>
    <name type="common">Barbados nut</name>
    <dbReference type="NCBI Taxonomy" id="180498"/>
    <lineage>
        <taxon>Eukaryota</taxon>
        <taxon>Viridiplantae</taxon>
        <taxon>Streptophyta</taxon>
        <taxon>Embryophyta</taxon>
        <taxon>Tracheophyta</taxon>
        <taxon>Spermatophyta</taxon>
        <taxon>Magnoliopsida</taxon>
        <taxon>eudicotyledons</taxon>
        <taxon>Gunneridae</taxon>
        <taxon>Pentapetalae</taxon>
        <taxon>rosids</taxon>
        <taxon>fabids</taxon>
        <taxon>Malpighiales</taxon>
        <taxon>Euphorbiaceae</taxon>
        <taxon>Crotonoideae</taxon>
        <taxon>Jatropheae</taxon>
        <taxon>Jatropha</taxon>
    </lineage>
</organism>
<sequence>MTSYSGQRMAKYYNETEVTKTFYGKESLFCIMKKDFLLEDNGKLSLYQVEHFINLRSSFLTLRYKNQYIIQSYSPHRFSGQLGYYQNLPGGRVPLNPLQESIVEKDKREALIKLRIKSQVATTPFKEKVTSTFTKKDSFIEASDESNPSNHDIPIQVATTPNQLELGFNDVNYDDGPCALPLDSMSYILGPTSYDLPLITSKDLDGNPPLKEFSTSHYEGKQQDAHQTKKASCHVTSEMSAFCDNNFMTDYCCKVSVMAWKVLRAKIGRTSTSYVPSLAEQAHIIFDEDELIKMEEELARMTSRKKILKSTLEGMKSDVLEKQSMVSKVHKKISKVEAMPIHNAEDE</sequence>
<name>A0A067KWN0_JATCU</name>
<reference evidence="1 2" key="1">
    <citation type="journal article" date="2014" name="PLoS ONE">
        <title>Global Analysis of Gene Expression Profiles in Physic Nut (Jatropha curcas L.) Seedlings Exposed to Salt Stress.</title>
        <authorList>
            <person name="Zhang L."/>
            <person name="Zhang C."/>
            <person name="Wu P."/>
            <person name="Chen Y."/>
            <person name="Li M."/>
            <person name="Jiang H."/>
            <person name="Wu G."/>
        </authorList>
    </citation>
    <scope>NUCLEOTIDE SEQUENCE [LARGE SCALE GENOMIC DNA]</scope>
    <source>
        <strain evidence="2">cv. GZQX0401</strain>
        <tissue evidence="1">Young leaves</tissue>
    </source>
</reference>
<protein>
    <submittedName>
        <fullName evidence="1">Uncharacterized protein</fullName>
    </submittedName>
</protein>
<proteinExistence type="predicted"/>
<evidence type="ECO:0000313" key="1">
    <source>
        <dbReference type="EMBL" id="KDP36670.1"/>
    </source>
</evidence>
<dbReference type="OrthoDB" id="1744413at2759"/>
<dbReference type="AlphaFoldDB" id="A0A067KWN0"/>
<gene>
    <name evidence="1" type="ORF">JCGZ_07888</name>
</gene>
<evidence type="ECO:0000313" key="2">
    <source>
        <dbReference type="Proteomes" id="UP000027138"/>
    </source>
</evidence>